<accession>A0A0N7LAC6</accession>
<protein>
    <submittedName>
        <fullName evidence="3">Uncharacterized protein</fullName>
    </submittedName>
</protein>
<feature type="signal peptide" evidence="2">
    <location>
        <begin position="1"/>
        <end position="26"/>
    </location>
</feature>
<feature type="region of interest" description="Disordered" evidence="1">
    <location>
        <begin position="55"/>
        <end position="94"/>
    </location>
</feature>
<feature type="compositionally biased region" description="Low complexity" evidence="1">
    <location>
        <begin position="256"/>
        <end position="298"/>
    </location>
</feature>
<dbReference type="Proteomes" id="UP000054845">
    <property type="component" value="Unassembled WGS sequence"/>
</dbReference>
<evidence type="ECO:0000256" key="2">
    <source>
        <dbReference type="SAM" id="SignalP"/>
    </source>
</evidence>
<evidence type="ECO:0000256" key="1">
    <source>
        <dbReference type="SAM" id="MobiDB-lite"/>
    </source>
</evidence>
<evidence type="ECO:0000313" key="3">
    <source>
        <dbReference type="EMBL" id="CEH16210.1"/>
    </source>
</evidence>
<dbReference type="AlphaFoldDB" id="A0A0N7LAC6"/>
<feature type="region of interest" description="Disordered" evidence="1">
    <location>
        <begin position="247"/>
        <end position="298"/>
    </location>
</feature>
<sequence length="298" mass="32290">MFQARFPFVALLAQLGVLLFSTTCLGSGDVPDSVREMRQALEALGVRYWSHDGLPAGGSRSSSSSSSSEGSRAARTLNFLEPGSSSASRAPPMADDIRRHPSLDWFNIGPGMALNWHKPDTREVLHRWFPQRGFTRFNGIDFDSQFIPHGHRIPGERQKLDQVLDDMLRKNLVLTRSGLSGRQVYTSYNSATGKWEPIWQGEAQPASNTGRPLRSAHALTIDEAAHRNRRRQTLVLQGHRQAPEQLDGAGLSLAQPGPSTAGASSSAAPPGGTRSRSTSQSSGSDSRGSSGPSLGHWL</sequence>
<dbReference type="OrthoDB" id="10390021at2759"/>
<keyword evidence="4" id="KW-1185">Reference proteome</keyword>
<keyword evidence="2" id="KW-0732">Signal</keyword>
<proteinExistence type="predicted"/>
<feature type="compositionally biased region" description="Low complexity" evidence="1">
    <location>
        <begin position="57"/>
        <end position="75"/>
    </location>
</feature>
<dbReference type="EMBL" id="CCYA01000278">
    <property type="protein sequence ID" value="CEH16210.1"/>
    <property type="molecule type" value="Genomic_DNA"/>
</dbReference>
<name>A0A0N7LAC6_9BASI</name>
<evidence type="ECO:0000313" key="4">
    <source>
        <dbReference type="Proteomes" id="UP000054845"/>
    </source>
</evidence>
<feature type="chain" id="PRO_5006015209" evidence="2">
    <location>
        <begin position="27"/>
        <end position="298"/>
    </location>
</feature>
<organism evidence="3 4">
    <name type="scientific">Ceraceosorus bombacis</name>
    <dbReference type="NCBI Taxonomy" id="401625"/>
    <lineage>
        <taxon>Eukaryota</taxon>
        <taxon>Fungi</taxon>
        <taxon>Dikarya</taxon>
        <taxon>Basidiomycota</taxon>
        <taxon>Ustilaginomycotina</taxon>
        <taxon>Exobasidiomycetes</taxon>
        <taxon>Ceraceosorales</taxon>
        <taxon>Ceraceosoraceae</taxon>
        <taxon>Ceraceosorus</taxon>
    </lineage>
</organism>
<reference evidence="3 4" key="1">
    <citation type="submission" date="2014-09" db="EMBL/GenBank/DDBJ databases">
        <authorList>
            <person name="Magalhaes I.L.F."/>
            <person name="Oliveira U."/>
            <person name="Santos F.R."/>
            <person name="Vidigal T.H.D.A."/>
            <person name="Brescovit A.D."/>
            <person name="Santos A.J."/>
        </authorList>
    </citation>
    <scope>NUCLEOTIDE SEQUENCE [LARGE SCALE GENOMIC DNA]</scope>
</reference>